<evidence type="ECO:0000256" key="4">
    <source>
        <dbReference type="ARBA" id="ARBA00022723"/>
    </source>
</evidence>
<dbReference type="Proteomes" id="UP000006755">
    <property type="component" value="Unassembled WGS sequence"/>
</dbReference>
<evidence type="ECO:0000256" key="2">
    <source>
        <dbReference type="ARBA" id="ARBA00007353"/>
    </source>
</evidence>
<sequence length="238" mass="25375">MAVKAIDGVFPAGVRAFYTDRLGGVSQGPFQGYNLGTHVGDVPSRVAYNRALLKGAIGLAEEPRWLNQVHSTAVSCDSQLQATADAATTALPGQALAIMTADCLPVLFATEDGRQVAAAHAGWRGLAAGVLEATLAKMATTSVVAWLGPCIGPTAFEVGAEVKDAFVDQHPEDSQAFAARGDKYLADLQQLAANRLARLGVRHLYREPACTLSEPTRFFSYRRDGQTGRMAFLILRKD</sequence>
<dbReference type="AlphaFoldDB" id="K2JCC8"/>
<dbReference type="PANTHER" id="PTHR30616">
    <property type="entry name" value="UNCHARACTERIZED PROTEIN YFIH"/>
    <property type="match status" value="1"/>
</dbReference>
<dbReference type="NCBIfam" id="TIGR00726">
    <property type="entry name" value="peptidoglycan editing factor PgeF"/>
    <property type="match status" value="1"/>
</dbReference>
<keyword evidence="3" id="KW-0808">Transferase</keyword>
<evidence type="ECO:0000313" key="12">
    <source>
        <dbReference type="Proteomes" id="UP000006755"/>
    </source>
</evidence>
<gene>
    <name evidence="11" type="ORF">B3C1_17142</name>
</gene>
<dbReference type="InterPro" id="IPR003730">
    <property type="entry name" value="Cu_polyphenol_OxRdtase"/>
</dbReference>
<protein>
    <recommendedName>
        <fullName evidence="10">Purine nucleoside phosphorylase</fullName>
    </recommendedName>
</protein>
<name>K2JCC8_9GAMM</name>
<dbReference type="STRING" id="745411.B3C1_17142"/>
<keyword evidence="5" id="KW-0378">Hydrolase</keyword>
<dbReference type="OrthoDB" id="4279at2"/>
<dbReference type="InterPro" id="IPR038371">
    <property type="entry name" value="Cu_polyphenol_OxRdtase_sf"/>
</dbReference>
<proteinExistence type="inferred from homology"/>
<reference evidence="11 12" key="1">
    <citation type="journal article" date="2012" name="J. Bacteriol.">
        <title>Genome Sequence of Gallaecimonas xiamenensis Type Strain 3-C-1.</title>
        <authorList>
            <person name="Lai Q."/>
            <person name="Wang L."/>
            <person name="Wang W."/>
            <person name="Shao Z."/>
        </authorList>
    </citation>
    <scope>NUCLEOTIDE SEQUENCE [LARGE SCALE GENOMIC DNA]</scope>
    <source>
        <strain evidence="11 12">3-C-1</strain>
    </source>
</reference>
<evidence type="ECO:0000256" key="8">
    <source>
        <dbReference type="ARBA" id="ARBA00048968"/>
    </source>
</evidence>
<evidence type="ECO:0000313" key="11">
    <source>
        <dbReference type="EMBL" id="EKE68254.1"/>
    </source>
</evidence>
<dbReference type="GO" id="GO:0016787">
    <property type="term" value="F:hydrolase activity"/>
    <property type="evidence" value="ECO:0007669"/>
    <property type="project" value="UniProtKB-KW"/>
</dbReference>
<accession>K2JCC8</accession>
<dbReference type="RefSeq" id="WP_008486377.1">
    <property type="nucleotide sequence ID" value="NZ_AMRI01000032.1"/>
</dbReference>
<evidence type="ECO:0000256" key="1">
    <source>
        <dbReference type="ARBA" id="ARBA00000553"/>
    </source>
</evidence>
<evidence type="ECO:0000256" key="7">
    <source>
        <dbReference type="ARBA" id="ARBA00047989"/>
    </source>
</evidence>
<evidence type="ECO:0000256" key="5">
    <source>
        <dbReference type="ARBA" id="ARBA00022801"/>
    </source>
</evidence>
<dbReference type="PATRIC" id="fig|745411.4.peg.3375"/>
<organism evidence="11 12">
    <name type="scientific">Gallaecimonas xiamenensis 3-C-1</name>
    <dbReference type="NCBI Taxonomy" id="745411"/>
    <lineage>
        <taxon>Bacteria</taxon>
        <taxon>Pseudomonadati</taxon>
        <taxon>Pseudomonadota</taxon>
        <taxon>Gammaproteobacteria</taxon>
        <taxon>Enterobacterales</taxon>
        <taxon>Gallaecimonadaceae</taxon>
        <taxon>Gallaecimonas</taxon>
    </lineage>
</organism>
<dbReference type="EMBL" id="AMRI01000032">
    <property type="protein sequence ID" value="EKE68254.1"/>
    <property type="molecule type" value="Genomic_DNA"/>
</dbReference>
<comment type="catalytic activity">
    <reaction evidence="7">
        <text>adenosine + H2O + H(+) = inosine + NH4(+)</text>
        <dbReference type="Rhea" id="RHEA:24408"/>
        <dbReference type="ChEBI" id="CHEBI:15377"/>
        <dbReference type="ChEBI" id="CHEBI:15378"/>
        <dbReference type="ChEBI" id="CHEBI:16335"/>
        <dbReference type="ChEBI" id="CHEBI:17596"/>
        <dbReference type="ChEBI" id="CHEBI:28938"/>
        <dbReference type="EC" id="3.5.4.4"/>
    </reaction>
    <physiologicalReaction direction="left-to-right" evidence="7">
        <dbReference type="Rhea" id="RHEA:24409"/>
    </physiologicalReaction>
</comment>
<comment type="catalytic activity">
    <reaction evidence="8">
        <text>adenosine + phosphate = alpha-D-ribose 1-phosphate + adenine</text>
        <dbReference type="Rhea" id="RHEA:27642"/>
        <dbReference type="ChEBI" id="CHEBI:16335"/>
        <dbReference type="ChEBI" id="CHEBI:16708"/>
        <dbReference type="ChEBI" id="CHEBI:43474"/>
        <dbReference type="ChEBI" id="CHEBI:57720"/>
        <dbReference type="EC" id="2.4.2.1"/>
    </reaction>
    <physiologicalReaction direction="left-to-right" evidence="8">
        <dbReference type="Rhea" id="RHEA:27643"/>
    </physiologicalReaction>
</comment>
<dbReference type="Pfam" id="PF02578">
    <property type="entry name" value="Cu-oxidase_4"/>
    <property type="match status" value="1"/>
</dbReference>
<comment type="catalytic activity">
    <reaction evidence="9">
        <text>S-methyl-5'-thioadenosine + phosphate = 5-(methylsulfanyl)-alpha-D-ribose 1-phosphate + adenine</text>
        <dbReference type="Rhea" id="RHEA:11852"/>
        <dbReference type="ChEBI" id="CHEBI:16708"/>
        <dbReference type="ChEBI" id="CHEBI:17509"/>
        <dbReference type="ChEBI" id="CHEBI:43474"/>
        <dbReference type="ChEBI" id="CHEBI:58533"/>
        <dbReference type="EC" id="2.4.2.28"/>
    </reaction>
    <physiologicalReaction direction="left-to-right" evidence="9">
        <dbReference type="Rhea" id="RHEA:11853"/>
    </physiologicalReaction>
</comment>
<dbReference type="InterPro" id="IPR011324">
    <property type="entry name" value="Cytotoxic_necrot_fac-like_cat"/>
</dbReference>
<dbReference type="CDD" id="cd16833">
    <property type="entry name" value="YfiH"/>
    <property type="match status" value="1"/>
</dbReference>
<evidence type="ECO:0000256" key="10">
    <source>
        <dbReference type="RuleBase" id="RU361274"/>
    </source>
</evidence>
<dbReference type="eggNOG" id="COG1496">
    <property type="taxonomic scope" value="Bacteria"/>
</dbReference>
<comment type="caution">
    <text evidence="11">The sequence shown here is derived from an EMBL/GenBank/DDBJ whole genome shotgun (WGS) entry which is preliminary data.</text>
</comment>
<evidence type="ECO:0000256" key="9">
    <source>
        <dbReference type="ARBA" id="ARBA00049893"/>
    </source>
</evidence>
<evidence type="ECO:0000256" key="6">
    <source>
        <dbReference type="ARBA" id="ARBA00022833"/>
    </source>
</evidence>
<dbReference type="PANTHER" id="PTHR30616:SF2">
    <property type="entry name" value="PURINE NUCLEOSIDE PHOSPHORYLASE LACC1"/>
    <property type="match status" value="1"/>
</dbReference>
<evidence type="ECO:0000256" key="3">
    <source>
        <dbReference type="ARBA" id="ARBA00022679"/>
    </source>
</evidence>
<keyword evidence="12" id="KW-1185">Reference proteome</keyword>
<comment type="similarity">
    <text evidence="2 10">Belongs to the purine nucleoside phosphorylase YfiH/LACC1 family.</text>
</comment>
<keyword evidence="6" id="KW-0862">Zinc</keyword>
<dbReference type="Gene3D" id="3.60.140.10">
    <property type="entry name" value="CNF1/YfiH-like putative cysteine hydrolases"/>
    <property type="match status" value="1"/>
</dbReference>
<dbReference type="GO" id="GO:0005507">
    <property type="term" value="F:copper ion binding"/>
    <property type="evidence" value="ECO:0007669"/>
    <property type="project" value="TreeGrafter"/>
</dbReference>
<keyword evidence="4" id="KW-0479">Metal-binding</keyword>
<dbReference type="GO" id="GO:0017061">
    <property type="term" value="F:S-methyl-5-thioadenosine phosphorylase activity"/>
    <property type="evidence" value="ECO:0007669"/>
    <property type="project" value="UniProtKB-EC"/>
</dbReference>
<dbReference type="SUPFAM" id="SSF64438">
    <property type="entry name" value="CNF1/YfiH-like putative cysteine hydrolases"/>
    <property type="match status" value="1"/>
</dbReference>
<comment type="catalytic activity">
    <reaction evidence="1">
        <text>inosine + phosphate = alpha-D-ribose 1-phosphate + hypoxanthine</text>
        <dbReference type="Rhea" id="RHEA:27646"/>
        <dbReference type="ChEBI" id="CHEBI:17368"/>
        <dbReference type="ChEBI" id="CHEBI:17596"/>
        <dbReference type="ChEBI" id="CHEBI:43474"/>
        <dbReference type="ChEBI" id="CHEBI:57720"/>
        <dbReference type="EC" id="2.4.2.1"/>
    </reaction>
    <physiologicalReaction direction="left-to-right" evidence="1">
        <dbReference type="Rhea" id="RHEA:27647"/>
    </physiologicalReaction>
</comment>